<evidence type="ECO:0000259" key="1">
    <source>
        <dbReference type="Pfam" id="PF02541"/>
    </source>
</evidence>
<sequence>MCTSVPTSLPTSLNNNIFASIDMCTNISNLLIVQIDPSTGHLLILDHSKKYVLLGLDFTPTISHASTRRATSVLPKFQDILLSRHVPSDHSRFVATLAIREYANKSQFINSIHEILGLHVDVLSGSDEARLIYLGILQFTIT</sequence>
<dbReference type="EMBL" id="BAABME010001140">
    <property type="protein sequence ID" value="GAA0147797.1"/>
    <property type="molecule type" value="Genomic_DNA"/>
</dbReference>
<dbReference type="Pfam" id="PF02541">
    <property type="entry name" value="Ppx-GppA"/>
    <property type="match status" value="1"/>
</dbReference>
<dbReference type="Proteomes" id="UP001454036">
    <property type="component" value="Unassembled WGS sequence"/>
</dbReference>
<comment type="caution">
    <text evidence="2">The sequence shown here is derived from an EMBL/GenBank/DDBJ whole genome shotgun (WGS) entry which is preliminary data.</text>
</comment>
<feature type="domain" description="Ppx/GppA phosphatase N-terminal" evidence="1">
    <location>
        <begin position="42"/>
        <end position="137"/>
    </location>
</feature>
<name>A0AAV3P9M7_LITER</name>
<keyword evidence="3" id="KW-1185">Reference proteome</keyword>
<accession>A0AAV3P9M7</accession>
<dbReference type="InterPro" id="IPR003695">
    <property type="entry name" value="Ppx_GppA_N"/>
</dbReference>
<dbReference type="GO" id="GO:0016462">
    <property type="term" value="F:pyrophosphatase activity"/>
    <property type="evidence" value="ECO:0007669"/>
    <property type="project" value="TreeGrafter"/>
</dbReference>
<evidence type="ECO:0000313" key="3">
    <source>
        <dbReference type="Proteomes" id="UP001454036"/>
    </source>
</evidence>
<dbReference type="InterPro" id="IPR043129">
    <property type="entry name" value="ATPase_NBD"/>
</dbReference>
<evidence type="ECO:0000313" key="2">
    <source>
        <dbReference type="EMBL" id="GAA0147797.1"/>
    </source>
</evidence>
<gene>
    <name evidence="2" type="ORF">LIER_07411</name>
</gene>
<dbReference type="InterPro" id="IPR050273">
    <property type="entry name" value="GppA/Ppx_hydrolase"/>
</dbReference>
<dbReference type="Gene3D" id="3.30.420.40">
    <property type="match status" value="1"/>
</dbReference>
<dbReference type="SUPFAM" id="SSF53067">
    <property type="entry name" value="Actin-like ATPase domain"/>
    <property type="match status" value="1"/>
</dbReference>
<dbReference type="PANTHER" id="PTHR30005">
    <property type="entry name" value="EXOPOLYPHOSPHATASE"/>
    <property type="match status" value="1"/>
</dbReference>
<proteinExistence type="predicted"/>
<dbReference type="AlphaFoldDB" id="A0AAV3P9M7"/>
<dbReference type="PANTHER" id="PTHR30005:SF0">
    <property type="entry name" value="RETROGRADE REGULATION PROTEIN 2"/>
    <property type="match status" value="1"/>
</dbReference>
<organism evidence="2 3">
    <name type="scientific">Lithospermum erythrorhizon</name>
    <name type="common">Purple gromwell</name>
    <name type="synonym">Lithospermum officinale var. erythrorhizon</name>
    <dbReference type="NCBI Taxonomy" id="34254"/>
    <lineage>
        <taxon>Eukaryota</taxon>
        <taxon>Viridiplantae</taxon>
        <taxon>Streptophyta</taxon>
        <taxon>Embryophyta</taxon>
        <taxon>Tracheophyta</taxon>
        <taxon>Spermatophyta</taxon>
        <taxon>Magnoliopsida</taxon>
        <taxon>eudicotyledons</taxon>
        <taxon>Gunneridae</taxon>
        <taxon>Pentapetalae</taxon>
        <taxon>asterids</taxon>
        <taxon>lamiids</taxon>
        <taxon>Boraginales</taxon>
        <taxon>Boraginaceae</taxon>
        <taxon>Boraginoideae</taxon>
        <taxon>Lithospermeae</taxon>
        <taxon>Lithospermum</taxon>
    </lineage>
</organism>
<protein>
    <submittedName>
        <fullName evidence="2">Phosphatase</fullName>
    </submittedName>
</protein>
<reference evidence="2 3" key="1">
    <citation type="submission" date="2024-01" db="EMBL/GenBank/DDBJ databases">
        <title>The complete chloroplast genome sequence of Lithospermum erythrorhizon: insights into the phylogenetic relationship among Boraginaceae species and the maternal lineages of purple gromwells.</title>
        <authorList>
            <person name="Okada T."/>
            <person name="Watanabe K."/>
        </authorList>
    </citation>
    <scope>NUCLEOTIDE SEQUENCE [LARGE SCALE GENOMIC DNA]</scope>
</reference>